<reference evidence="3 4" key="1">
    <citation type="submission" date="2023-09" db="EMBL/GenBank/DDBJ databases">
        <title>Buttiauxella selenatireducens sp. nov., isolated from the rhizosphere of Cardamine hupingshanesis.</title>
        <authorList>
            <person name="Zhang S."/>
            <person name="Xu Z."/>
            <person name="Wang H."/>
            <person name="Guo Y."/>
        </authorList>
    </citation>
    <scope>NUCLEOTIDE SEQUENCE [LARGE SCALE GENOMIC DNA]</scope>
    <source>
        <strain evidence="3 4">R73</strain>
    </source>
</reference>
<evidence type="ECO:0000313" key="3">
    <source>
        <dbReference type="EMBL" id="WMY74665.1"/>
    </source>
</evidence>
<proteinExistence type="predicted"/>
<name>A0ABY9SAX1_9ENTR</name>
<dbReference type="RefSeq" id="WP_309877234.1">
    <property type="nucleotide sequence ID" value="NZ_CP133838.1"/>
</dbReference>
<keyword evidence="2" id="KW-0472">Membrane</keyword>
<evidence type="ECO:0000313" key="4">
    <source>
        <dbReference type="Proteomes" id="UP001246690"/>
    </source>
</evidence>
<feature type="coiled-coil region" evidence="1">
    <location>
        <begin position="191"/>
        <end position="218"/>
    </location>
</feature>
<keyword evidence="1" id="KW-0175">Coiled coil</keyword>
<feature type="transmembrane region" description="Helical" evidence="2">
    <location>
        <begin position="68"/>
        <end position="89"/>
    </location>
</feature>
<gene>
    <name evidence="3" type="ORF">RHD99_01375</name>
</gene>
<organism evidence="3 4">
    <name type="scientific">Buttiauxella selenatireducens</name>
    <dbReference type="NCBI Taxonomy" id="3073902"/>
    <lineage>
        <taxon>Bacteria</taxon>
        <taxon>Pseudomonadati</taxon>
        <taxon>Pseudomonadota</taxon>
        <taxon>Gammaproteobacteria</taxon>
        <taxon>Enterobacterales</taxon>
        <taxon>Enterobacteriaceae</taxon>
        <taxon>Buttiauxella</taxon>
    </lineage>
</organism>
<evidence type="ECO:0000256" key="2">
    <source>
        <dbReference type="SAM" id="Phobius"/>
    </source>
</evidence>
<keyword evidence="2" id="KW-0812">Transmembrane</keyword>
<feature type="transmembrane region" description="Helical" evidence="2">
    <location>
        <begin position="23"/>
        <end position="47"/>
    </location>
</feature>
<keyword evidence="4" id="KW-1185">Reference proteome</keyword>
<sequence>MQFIKDLFTGILKHIDTRISSPVIGAFSFSFIFINWDHFVLLIFGSSSIEKRVEDFKAFFNAIDTKSILLPIIITVLYLFLLPVINYVVSLIQGSIEHFRYASAINQKIRKEKERGKLINSTYKAENQNKIAEQEIEEEVALSKEKIEQEKAISEKVRVSSKYAIEIIQHLYDKSKDVKIELDTKIKNNEAQGIKLQKERLAYEREKLQQEKIKLDVEEKRKLSQLPSAFMILDIVNHSMINDGVKLSLTGLYRIISSVFGYSSFSKLLEDNDFNMNTLEKVDYIIYSDGLVNEIISVLEDENINDFEQEYIFEHIQSVFEENLSIKIFTQERIGEDIRDKLEMDGLYDLISSEEISGSIAETNAYFDSVDDLQIKDYRLEKTVYEVDFQCVISGTTHEDKPFSGDEIDVTFVNRSDVLLGCYSYRL</sequence>
<evidence type="ECO:0000256" key="1">
    <source>
        <dbReference type="SAM" id="Coils"/>
    </source>
</evidence>
<accession>A0ABY9SAX1</accession>
<protein>
    <submittedName>
        <fullName evidence="3">Uncharacterized protein</fullName>
    </submittedName>
</protein>
<keyword evidence="2" id="KW-1133">Transmembrane helix</keyword>
<dbReference type="EMBL" id="CP133838">
    <property type="protein sequence ID" value="WMY74665.1"/>
    <property type="molecule type" value="Genomic_DNA"/>
</dbReference>
<dbReference type="Proteomes" id="UP001246690">
    <property type="component" value="Chromosome"/>
</dbReference>